<keyword evidence="2" id="KW-1185">Reference proteome</keyword>
<dbReference type="GO" id="GO:0005743">
    <property type="term" value="C:mitochondrial inner membrane"/>
    <property type="evidence" value="ECO:0007669"/>
    <property type="project" value="TreeGrafter"/>
</dbReference>
<dbReference type="SUPFAM" id="SSF52540">
    <property type="entry name" value="P-loop containing nucleoside triphosphate hydrolases"/>
    <property type="match status" value="1"/>
</dbReference>
<feature type="domain" description="ABC transporter" evidence="1">
    <location>
        <begin position="4"/>
        <end position="37"/>
    </location>
</feature>
<dbReference type="GO" id="GO:0005524">
    <property type="term" value="F:ATP binding"/>
    <property type="evidence" value="ECO:0007669"/>
    <property type="project" value="InterPro"/>
</dbReference>
<dbReference type="InterPro" id="IPR003439">
    <property type="entry name" value="ABC_transporter-like_ATP-bd"/>
</dbReference>
<dbReference type="InterPro" id="IPR027417">
    <property type="entry name" value="P-loop_NTPase"/>
</dbReference>
<accession>A0A914Z6H0</accession>
<dbReference type="Gene3D" id="3.40.50.300">
    <property type="entry name" value="P-loop containing nucleotide triphosphate hydrolases"/>
    <property type="match status" value="1"/>
</dbReference>
<evidence type="ECO:0000313" key="3">
    <source>
        <dbReference type="WBParaSite" id="PSU_v2.g828.t1"/>
    </source>
</evidence>
<dbReference type="PANTHER" id="PTHR43394">
    <property type="entry name" value="ATP-DEPENDENT PERMEASE MDL1, MITOCHONDRIAL"/>
    <property type="match status" value="1"/>
</dbReference>
<dbReference type="AlphaFoldDB" id="A0A914Z6H0"/>
<name>A0A914Z6H0_9BILA</name>
<dbReference type="WBParaSite" id="PSU_v2.g828.t1">
    <property type="protein sequence ID" value="PSU_v2.g828.t1"/>
    <property type="gene ID" value="PSU_v2.g828"/>
</dbReference>
<evidence type="ECO:0000259" key="1">
    <source>
        <dbReference type="Pfam" id="PF00005"/>
    </source>
</evidence>
<reference evidence="3" key="1">
    <citation type="submission" date="2022-11" db="UniProtKB">
        <authorList>
            <consortium name="WormBaseParasite"/>
        </authorList>
    </citation>
    <scope>IDENTIFICATION</scope>
</reference>
<dbReference type="GO" id="GO:0016887">
    <property type="term" value="F:ATP hydrolysis activity"/>
    <property type="evidence" value="ECO:0007669"/>
    <property type="project" value="InterPro"/>
</dbReference>
<organism evidence="2 3">
    <name type="scientific">Panagrolaimus superbus</name>
    <dbReference type="NCBI Taxonomy" id="310955"/>
    <lineage>
        <taxon>Eukaryota</taxon>
        <taxon>Metazoa</taxon>
        <taxon>Ecdysozoa</taxon>
        <taxon>Nematoda</taxon>
        <taxon>Chromadorea</taxon>
        <taxon>Rhabditida</taxon>
        <taxon>Tylenchina</taxon>
        <taxon>Panagrolaimomorpha</taxon>
        <taxon>Panagrolaimoidea</taxon>
        <taxon>Panagrolaimidae</taxon>
        <taxon>Panagrolaimus</taxon>
    </lineage>
</organism>
<dbReference type="GO" id="GO:0090374">
    <property type="term" value="P:oligopeptide export from mitochondrion"/>
    <property type="evidence" value="ECO:0007669"/>
    <property type="project" value="TreeGrafter"/>
</dbReference>
<protein>
    <submittedName>
        <fullName evidence="3">ABC transporter domain-containing protein</fullName>
    </submittedName>
</protein>
<dbReference type="GO" id="GO:0015421">
    <property type="term" value="F:ABC-type oligopeptide transporter activity"/>
    <property type="evidence" value="ECO:0007669"/>
    <property type="project" value="TreeGrafter"/>
</dbReference>
<evidence type="ECO:0000313" key="2">
    <source>
        <dbReference type="Proteomes" id="UP000887577"/>
    </source>
</evidence>
<sequence>MVGERGLKLSGGEKQRVAIARTILKAPPILILDEATSALDTATEQDIQQSLDLVSRDRTTLVIAHRLSTVISADEIIVLKDGQIAERGTHRDLLLQGGLYASMWDRQREADEAEARLRQVRENDEMGIVIRGAPAGE</sequence>
<dbReference type="Proteomes" id="UP000887577">
    <property type="component" value="Unplaced"/>
</dbReference>
<dbReference type="Pfam" id="PF00005">
    <property type="entry name" value="ABC_tran"/>
    <property type="match status" value="1"/>
</dbReference>
<proteinExistence type="predicted"/>
<dbReference type="InterPro" id="IPR039421">
    <property type="entry name" value="Type_1_exporter"/>
</dbReference>
<dbReference type="PANTHER" id="PTHR43394:SF7">
    <property type="entry name" value="ABC TRANSPORTER B FAMILY MEMBER 28"/>
    <property type="match status" value="1"/>
</dbReference>